<comment type="caution">
    <text evidence="3">The sequence shown here is derived from an EMBL/GenBank/DDBJ whole genome shotgun (WGS) entry which is preliminary data.</text>
</comment>
<evidence type="ECO:0000313" key="4">
    <source>
        <dbReference type="Proteomes" id="UP000789390"/>
    </source>
</evidence>
<keyword evidence="1" id="KW-0175">Coiled coil</keyword>
<feature type="region of interest" description="Disordered" evidence="2">
    <location>
        <begin position="193"/>
        <end position="214"/>
    </location>
</feature>
<evidence type="ECO:0000313" key="3">
    <source>
        <dbReference type="EMBL" id="CAH0102023.1"/>
    </source>
</evidence>
<protein>
    <submittedName>
        <fullName evidence="3">Uncharacterized protein</fullName>
    </submittedName>
</protein>
<evidence type="ECO:0000256" key="2">
    <source>
        <dbReference type="SAM" id="MobiDB-lite"/>
    </source>
</evidence>
<dbReference type="AlphaFoldDB" id="A0A8J2RLM2"/>
<name>A0A8J2RLM2_9CRUS</name>
<organism evidence="3 4">
    <name type="scientific">Daphnia galeata</name>
    <dbReference type="NCBI Taxonomy" id="27404"/>
    <lineage>
        <taxon>Eukaryota</taxon>
        <taxon>Metazoa</taxon>
        <taxon>Ecdysozoa</taxon>
        <taxon>Arthropoda</taxon>
        <taxon>Crustacea</taxon>
        <taxon>Branchiopoda</taxon>
        <taxon>Diplostraca</taxon>
        <taxon>Cladocera</taxon>
        <taxon>Anomopoda</taxon>
        <taxon>Daphniidae</taxon>
        <taxon>Daphnia</taxon>
    </lineage>
</organism>
<evidence type="ECO:0000256" key="1">
    <source>
        <dbReference type="SAM" id="Coils"/>
    </source>
</evidence>
<dbReference type="OrthoDB" id="6352196at2759"/>
<gene>
    <name evidence="3" type="ORF">DGAL_LOCUS4398</name>
</gene>
<keyword evidence="4" id="KW-1185">Reference proteome</keyword>
<dbReference type="EMBL" id="CAKKLH010000070">
    <property type="protein sequence ID" value="CAH0102023.1"/>
    <property type="molecule type" value="Genomic_DNA"/>
</dbReference>
<feature type="coiled-coil region" evidence="1">
    <location>
        <begin position="103"/>
        <end position="176"/>
    </location>
</feature>
<accession>A0A8J2RLM2</accession>
<dbReference type="Proteomes" id="UP000789390">
    <property type="component" value="Unassembled WGS sequence"/>
</dbReference>
<proteinExistence type="predicted"/>
<reference evidence="3" key="1">
    <citation type="submission" date="2021-11" db="EMBL/GenBank/DDBJ databases">
        <authorList>
            <person name="Schell T."/>
        </authorList>
    </citation>
    <scope>NUCLEOTIDE SEQUENCE</scope>
    <source>
        <strain evidence="3">M5</strain>
    </source>
</reference>
<sequence length="214" mass="24322">MANSRKNQSSEVCASCYEDKCGFAVSVPQLEADKKQLTGSSMLNADELCVGETSKSKRSAPSVNNCCSIVHGQPLRNIMEENIRMRQAMNSMVLTLNRWIHQNKEQTEQVKLLVQTLKESEEQKEREHQVLRQKLEAMTIEMKARESDLADERKNRLQADREKEVAKQMILKLQQENWGLRKARSRALISRDSSFLSGSGFPSQPSTSTFDSPD</sequence>